<comment type="caution">
    <text evidence="2">The sequence shown here is derived from an EMBL/GenBank/DDBJ whole genome shotgun (WGS) entry which is preliminary data.</text>
</comment>
<dbReference type="AlphaFoldDB" id="H8FR73"/>
<evidence type="ECO:0008006" key="4">
    <source>
        <dbReference type="Google" id="ProtNLM"/>
    </source>
</evidence>
<accession>H8FR73</accession>
<evidence type="ECO:0000256" key="1">
    <source>
        <dbReference type="SAM" id="SignalP"/>
    </source>
</evidence>
<dbReference type="Proteomes" id="UP000004169">
    <property type="component" value="Unassembled WGS sequence"/>
</dbReference>
<dbReference type="eggNOG" id="COG3471">
    <property type="taxonomic scope" value="Bacteria"/>
</dbReference>
<dbReference type="PANTHER" id="PTHR34387">
    <property type="entry name" value="SLR1258 PROTEIN"/>
    <property type="match status" value="1"/>
</dbReference>
<keyword evidence="1" id="KW-0732">Signal</keyword>
<organism evidence="2 3">
    <name type="scientific">Magnetospirillum molischianum DSM 120</name>
    <dbReference type="NCBI Taxonomy" id="1150626"/>
    <lineage>
        <taxon>Bacteria</taxon>
        <taxon>Pseudomonadati</taxon>
        <taxon>Pseudomonadota</taxon>
        <taxon>Alphaproteobacteria</taxon>
        <taxon>Rhodospirillales</taxon>
        <taxon>Rhodospirillaceae</taxon>
        <taxon>Magnetospirillum</taxon>
    </lineage>
</organism>
<dbReference type="RefSeq" id="WP_002727481.1">
    <property type="nucleotide sequence ID" value="NZ_CAHP01000014.1"/>
</dbReference>
<dbReference type="InterPro" id="IPR007497">
    <property type="entry name" value="SIMPL/DUF541"/>
</dbReference>
<evidence type="ECO:0000313" key="3">
    <source>
        <dbReference type="Proteomes" id="UP000004169"/>
    </source>
</evidence>
<evidence type="ECO:0000313" key="2">
    <source>
        <dbReference type="EMBL" id="CCG40861.1"/>
    </source>
</evidence>
<proteinExistence type="predicted"/>
<sequence length="242" mass="25304">MRAFLMAGGIALCLMGGTGPVAVAAEPLQTVLTLHESAETLIAPDMIRVTLRAEAEGADAATSQKILNRIVAAALAKARTVEGVTIATGPYYASRNEPQAKSSAAPIWRASQTIDLTSRRFDPLLALAGDLQGEGLAMIGMDYQLSPEARASVHEALVTEAFSALRQEAALAARATGLSIVGYKTLSLSQSSRPPVMMKGMRAMAMAAEGAPPQGEGAAQPVRVEVDAEVILELRHAPESSR</sequence>
<dbReference type="GO" id="GO:0006974">
    <property type="term" value="P:DNA damage response"/>
    <property type="evidence" value="ECO:0007669"/>
    <property type="project" value="TreeGrafter"/>
</dbReference>
<dbReference type="Gene3D" id="3.30.70.2970">
    <property type="entry name" value="Protein of unknown function (DUF541), domain 2"/>
    <property type="match status" value="1"/>
</dbReference>
<dbReference type="STRING" id="1150626.PHAMO_210372"/>
<protein>
    <recommendedName>
        <fullName evidence="4">DUF541 domain-containing protein</fullName>
    </recommendedName>
</protein>
<dbReference type="EMBL" id="CAHP01000014">
    <property type="protein sequence ID" value="CCG40861.1"/>
    <property type="molecule type" value="Genomic_DNA"/>
</dbReference>
<dbReference type="Gene3D" id="3.30.110.170">
    <property type="entry name" value="Protein of unknown function (DUF541), domain 1"/>
    <property type="match status" value="1"/>
</dbReference>
<name>H8FR73_MAGML</name>
<keyword evidence="3" id="KW-1185">Reference proteome</keyword>
<dbReference type="InterPro" id="IPR052022">
    <property type="entry name" value="26kDa_periplasmic_antigen"/>
</dbReference>
<feature type="chain" id="PRO_5003612964" description="DUF541 domain-containing protein" evidence="1">
    <location>
        <begin position="25"/>
        <end position="242"/>
    </location>
</feature>
<reference evidence="2 3" key="1">
    <citation type="journal article" date="2012" name="J. Bacteriol.">
        <title>Draft Genome Sequence of the Purple Photosynthetic Bacterium Phaeospirillum molischianum DSM120, a Particularly Versatile Bacterium.</title>
        <authorList>
            <person name="Duquesne K."/>
            <person name="Prima V."/>
            <person name="Ji B."/>
            <person name="Rouy Z."/>
            <person name="Medigue C."/>
            <person name="Talla E."/>
            <person name="Sturgis J.N."/>
        </authorList>
    </citation>
    <scope>NUCLEOTIDE SEQUENCE [LARGE SCALE GENOMIC DNA]</scope>
    <source>
        <strain evidence="3">DSM120</strain>
    </source>
</reference>
<feature type="signal peptide" evidence="1">
    <location>
        <begin position="1"/>
        <end position="24"/>
    </location>
</feature>
<dbReference type="PANTHER" id="PTHR34387:SF1">
    <property type="entry name" value="PERIPLASMIC IMMUNOGENIC PROTEIN"/>
    <property type="match status" value="1"/>
</dbReference>
<dbReference type="Pfam" id="PF04402">
    <property type="entry name" value="SIMPL"/>
    <property type="match status" value="1"/>
</dbReference>
<gene>
    <name evidence="2" type="ORF">PHAMO_210372</name>
</gene>